<comment type="caution">
    <text evidence="2">The sequence shown here is derived from an EMBL/GenBank/DDBJ whole genome shotgun (WGS) entry which is preliminary data.</text>
</comment>
<name>A0AAD7ESS0_9AGAR</name>
<evidence type="ECO:0000313" key="2">
    <source>
        <dbReference type="EMBL" id="KAJ7349602.1"/>
    </source>
</evidence>
<proteinExistence type="predicted"/>
<dbReference type="AlphaFoldDB" id="A0AAD7ESS0"/>
<keyword evidence="3" id="KW-1185">Reference proteome</keyword>
<protein>
    <submittedName>
        <fullName evidence="2">Uncharacterized protein</fullName>
    </submittedName>
</protein>
<sequence>MSSKKELQAKLKAVRASRKPTPAPKKAGPKDSHHLTDQLLALIEPSDLYRQSFGFTKISHGPVQTGGYRKQREKLGQMGAGLVNGENVEQGSDLKNIWGVFLFG</sequence>
<organism evidence="2 3">
    <name type="scientific">Mycena albidolilacea</name>
    <dbReference type="NCBI Taxonomy" id="1033008"/>
    <lineage>
        <taxon>Eukaryota</taxon>
        <taxon>Fungi</taxon>
        <taxon>Dikarya</taxon>
        <taxon>Basidiomycota</taxon>
        <taxon>Agaricomycotina</taxon>
        <taxon>Agaricomycetes</taxon>
        <taxon>Agaricomycetidae</taxon>
        <taxon>Agaricales</taxon>
        <taxon>Marasmiineae</taxon>
        <taxon>Mycenaceae</taxon>
        <taxon>Mycena</taxon>
    </lineage>
</organism>
<evidence type="ECO:0000256" key="1">
    <source>
        <dbReference type="SAM" id="MobiDB-lite"/>
    </source>
</evidence>
<accession>A0AAD7ESS0</accession>
<evidence type="ECO:0000313" key="3">
    <source>
        <dbReference type="Proteomes" id="UP001218218"/>
    </source>
</evidence>
<dbReference type="EMBL" id="JARIHO010000015">
    <property type="protein sequence ID" value="KAJ7349602.1"/>
    <property type="molecule type" value="Genomic_DNA"/>
</dbReference>
<gene>
    <name evidence="2" type="ORF">DFH08DRAFT_806952</name>
</gene>
<dbReference type="Proteomes" id="UP001218218">
    <property type="component" value="Unassembled WGS sequence"/>
</dbReference>
<feature type="region of interest" description="Disordered" evidence="1">
    <location>
        <begin position="1"/>
        <end position="35"/>
    </location>
</feature>
<reference evidence="2" key="1">
    <citation type="submission" date="2023-03" db="EMBL/GenBank/DDBJ databases">
        <title>Massive genome expansion in bonnet fungi (Mycena s.s.) driven by repeated elements and novel gene families across ecological guilds.</title>
        <authorList>
            <consortium name="Lawrence Berkeley National Laboratory"/>
            <person name="Harder C.B."/>
            <person name="Miyauchi S."/>
            <person name="Viragh M."/>
            <person name="Kuo A."/>
            <person name="Thoen E."/>
            <person name="Andreopoulos B."/>
            <person name="Lu D."/>
            <person name="Skrede I."/>
            <person name="Drula E."/>
            <person name="Henrissat B."/>
            <person name="Morin E."/>
            <person name="Kohler A."/>
            <person name="Barry K."/>
            <person name="LaButti K."/>
            <person name="Morin E."/>
            <person name="Salamov A."/>
            <person name="Lipzen A."/>
            <person name="Mereny Z."/>
            <person name="Hegedus B."/>
            <person name="Baldrian P."/>
            <person name="Stursova M."/>
            <person name="Weitz H."/>
            <person name="Taylor A."/>
            <person name="Grigoriev I.V."/>
            <person name="Nagy L.G."/>
            <person name="Martin F."/>
            <person name="Kauserud H."/>
        </authorList>
    </citation>
    <scope>NUCLEOTIDE SEQUENCE</scope>
    <source>
        <strain evidence="2">CBHHK002</strain>
    </source>
</reference>